<protein>
    <recommendedName>
        <fullName evidence="5">DUF202 domain-containing protein</fullName>
    </recommendedName>
</protein>
<gene>
    <name evidence="3" type="ORF">ACFLIM_48275</name>
</gene>
<dbReference type="EMBL" id="JBICRM010000063">
    <property type="protein sequence ID" value="MFG1710983.1"/>
    <property type="molecule type" value="Genomic_DNA"/>
</dbReference>
<evidence type="ECO:0000256" key="1">
    <source>
        <dbReference type="SAM" id="MobiDB-lite"/>
    </source>
</evidence>
<keyword evidence="2" id="KW-0472">Membrane</keyword>
<name>A0ABW7AVC4_9ACTN</name>
<dbReference type="Proteomes" id="UP001603978">
    <property type="component" value="Unassembled WGS sequence"/>
</dbReference>
<reference evidence="3 4" key="1">
    <citation type="submission" date="2024-10" db="EMBL/GenBank/DDBJ databases">
        <authorList>
            <person name="Topkara A.R."/>
            <person name="Saygin H."/>
        </authorList>
    </citation>
    <scope>NUCLEOTIDE SEQUENCE [LARGE SCALE GENOMIC DNA]</scope>
    <source>
        <strain evidence="3 4">M3C6</strain>
    </source>
</reference>
<evidence type="ECO:0000313" key="4">
    <source>
        <dbReference type="Proteomes" id="UP001603978"/>
    </source>
</evidence>
<feature type="region of interest" description="Disordered" evidence="1">
    <location>
        <begin position="1"/>
        <end position="24"/>
    </location>
</feature>
<organism evidence="3 4">
    <name type="scientific">Nonomuraea marmarensis</name>
    <dbReference type="NCBI Taxonomy" id="3351344"/>
    <lineage>
        <taxon>Bacteria</taxon>
        <taxon>Bacillati</taxon>
        <taxon>Actinomycetota</taxon>
        <taxon>Actinomycetes</taxon>
        <taxon>Streptosporangiales</taxon>
        <taxon>Streptosporangiaceae</taxon>
        <taxon>Nonomuraea</taxon>
    </lineage>
</organism>
<feature type="transmembrane region" description="Helical" evidence="2">
    <location>
        <begin position="94"/>
        <end position="117"/>
    </location>
</feature>
<evidence type="ECO:0000313" key="3">
    <source>
        <dbReference type="EMBL" id="MFG1710983.1"/>
    </source>
</evidence>
<feature type="transmembrane region" description="Helical" evidence="2">
    <location>
        <begin position="62"/>
        <end position="82"/>
    </location>
</feature>
<evidence type="ECO:0000256" key="2">
    <source>
        <dbReference type="SAM" id="Phobius"/>
    </source>
</evidence>
<keyword evidence="2" id="KW-0812">Transmembrane</keyword>
<sequence>MTAADVDPGELHTQRSGLPGGADQIRDIRAARPTPRAPVVDGVRARVAHRARASGSHPARRALHGALLIAALAACTLIRQGLLRLRAEPRRSKLGRPIIAAVAALTLIADVIVLVVVGA</sequence>
<comment type="caution">
    <text evidence="3">The sequence shown here is derived from an EMBL/GenBank/DDBJ whole genome shotgun (WGS) entry which is preliminary data.</text>
</comment>
<dbReference type="RefSeq" id="WP_393177321.1">
    <property type="nucleotide sequence ID" value="NZ_JBICRM010000063.1"/>
</dbReference>
<keyword evidence="2" id="KW-1133">Transmembrane helix</keyword>
<keyword evidence="4" id="KW-1185">Reference proteome</keyword>
<proteinExistence type="predicted"/>
<accession>A0ABW7AVC4</accession>
<evidence type="ECO:0008006" key="5">
    <source>
        <dbReference type="Google" id="ProtNLM"/>
    </source>
</evidence>